<feature type="region of interest" description="Disordered" evidence="1">
    <location>
        <begin position="48"/>
        <end position="72"/>
    </location>
</feature>
<name>A0A9X2XZY8_9BACT</name>
<proteinExistence type="predicted"/>
<evidence type="ECO:0000256" key="1">
    <source>
        <dbReference type="SAM" id="MobiDB-lite"/>
    </source>
</evidence>
<gene>
    <name evidence="2" type="ORF">OCK74_23195</name>
</gene>
<dbReference type="EMBL" id="JAOTIF010000027">
    <property type="protein sequence ID" value="MCU7552046.1"/>
    <property type="molecule type" value="Genomic_DNA"/>
</dbReference>
<evidence type="ECO:0000313" key="3">
    <source>
        <dbReference type="Proteomes" id="UP001155483"/>
    </source>
</evidence>
<organism evidence="2 3">
    <name type="scientific">Paraflavisolibacter caeni</name>
    <dbReference type="NCBI Taxonomy" id="2982496"/>
    <lineage>
        <taxon>Bacteria</taxon>
        <taxon>Pseudomonadati</taxon>
        <taxon>Bacteroidota</taxon>
        <taxon>Chitinophagia</taxon>
        <taxon>Chitinophagales</taxon>
        <taxon>Chitinophagaceae</taxon>
        <taxon>Paraflavisolibacter</taxon>
    </lineage>
</organism>
<evidence type="ECO:0000313" key="2">
    <source>
        <dbReference type="EMBL" id="MCU7552046.1"/>
    </source>
</evidence>
<dbReference type="RefSeq" id="WP_279299483.1">
    <property type="nucleotide sequence ID" value="NZ_JAOTIF010000027.1"/>
</dbReference>
<dbReference type="Proteomes" id="UP001155483">
    <property type="component" value="Unassembled WGS sequence"/>
</dbReference>
<reference evidence="2" key="2">
    <citation type="submission" date="2023-04" db="EMBL/GenBank/DDBJ databases">
        <title>Paracnuella aquatica gen. nov., sp. nov., a member of the family Chitinophagaceae isolated from a hot spring.</title>
        <authorList>
            <person name="Wang C."/>
        </authorList>
    </citation>
    <scope>NUCLEOTIDE SEQUENCE</scope>
    <source>
        <strain evidence="2">LB-8</strain>
    </source>
</reference>
<comment type="caution">
    <text evidence="2">The sequence shown here is derived from an EMBL/GenBank/DDBJ whole genome shotgun (WGS) entry which is preliminary data.</text>
</comment>
<sequence>MRKRKNKYSPWHIASSIMMMLALAWLTISTPFVYACYKDVAAAAEKQQCEQTSSDEDCNPFSNTTEEKSHSSGFNTLSEYLHDTFHTDHHFSIIDRFHKMHTDDLYFAYDPELISPPPEHS</sequence>
<dbReference type="AlphaFoldDB" id="A0A9X2XZY8"/>
<protein>
    <submittedName>
        <fullName evidence="2">Uncharacterized protein</fullName>
    </submittedName>
</protein>
<accession>A0A9X2XZY8</accession>
<reference evidence="2" key="1">
    <citation type="submission" date="2022-09" db="EMBL/GenBank/DDBJ databases">
        <authorList>
            <person name="Yuan C."/>
            <person name="Ke Z."/>
        </authorList>
    </citation>
    <scope>NUCLEOTIDE SEQUENCE</scope>
    <source>
        <strain evidence="2">LB-8</strain>
    </source>
</reference>
<keyword evidence="3" id="KW-1185">Reference proteome</keyword>